<dbReference type="GO" id="GO:0045277">
    <property type="term" value="C:respiratory chain complex IV"/>
    <property type="evidence" value="ECO:0007669"/>
    <property type="project" value="InterPro"/>
</dbReference>
<dbReference type="PANTHER" id="PTHR46281">
    <property type="entry name" value="CYTOCHROME C OXIDASE SUBUNIT 6B"/>
    <property type="match status" value="1"/>
</dbReference>
<proteinExistence type="predicted"/>
<sequence>MSAASQVDPHNEMRARDVNKVARGEQAPRPTHEYGSINSAPPKPKPKDPAAAEIKVEDNPPARHCYASYVQYYKCIKEEGKVPKCERFEKNYRLLCPVEWIERWDEEQKLGVFAGPI</sequence>
<comment type="subcellular location">
    <subcellularLocation>
        <location evidence="1">Mitochondrion</location>
    </subcellularLocation>
</comment>
<dbReference type="EMBL" id="CABIKO010000165">
    <property type="protein sequence ID" value="VVA29444.1"/>
    <property type="molecule type" value="Genomic_DNA"/>
</dbReference>
<dbReference type="InterPro" id="IPR003213">
    <property type="entry name" value="Cyt_c_oxidase_su6B"/>
</dbReference>
<evidence type="ECO:0000256" key="2">
    <source>
        <dbReference type="ARBA" id="ARBA00023128"/>
    </source>
</evidence>
<protein>
    <submittedName>
        <fullName evidence="5">PREDICTED: cytochrome</fullName>
    </submittedName>
</protein>
<dbReference type="OMA" id="ETRHCFN"/>
<dbReference type="Gramene" id="VVA29444">
    <property type="protein sequence ID" value="VVA29444"/>
    <property type="gene ID" value="Prudul26B016457"/>
</dbReference>
<dbReference type="GO" id="GO:0005739">
    <property type="term" value="C:mitochondrion"/>
    <property type="evidence" value="ECO:0007669"/>
    <property type="project" value="UniProtKB-SubCell"/>
</dbReference>
<dbReference type="FunCoup" id="A0A5E4FPQ0">
    <property type="interactions" value="28"/>
</dbReference>
<name>A0A5E4FPQ0_PRUDU</name>
<organism evidence="5 6">
    <name type="scientific">Prunus dulcis</name>
    <name type="common">Almond</name>
    <name type="synonym">Amygdalus dulcis</name>
    <dbReference type="NCBI Taxonomy" id="3755"/>
    <lineage>
        <taxon>Eukaryota</taxon>
        <taxon>Viridiplantae</taxon>
        <taxon>Streptophyta</taxon>
        <taxon>Embryophyta</taxon>
        <taxon>Tracheophyta</taxon>
        <taxon>Spermatophyta</taxon>
        <taxon>Magnoliopsida</taxon>
        <taxon>eudicotyledons</taxon>
        <taxon>Gunneridae</taxon>
        <taxon>Pentapetalae</taxon>
        <taxon>rosids</taxon>
        <taxon>fabids</taxon>
        <taxon>Rosales</taxon>
        <taxon>Rosaceae</taxon>
        <taxon>Amygdaloideae</taxon>
        <taxon>Amygdaleae</taxon>
        <taxon>Prunus</taxon>
    </lineage>
</organism>
<dbReference type="Proteomes" id="UP000327085">
    <property type="component" value="Chromosome 5"/>
</dbReference>
<dbReference type="Pfam" id="PF02297">
    <property type="entry name" value="COX6B"/>
    <property type="match status" value="1"/>
</dbReference>
<accession>A0A5E4FPQ0</accession>
<evidence type="ECO:0000313" key="6">
    <source>
        <dbReference type="Proteomes" id="UP000327085"/>
    </source>
</evidence>
<dbReference type="InterPro" id="IPR048280">
    <property type="entry name" value="COX6B-like"/>
</dbReference>
<dbReference type="InParanoid" id="A0A5E4FPQ0"/>
<feature type="region of interest" description="Disordered" evidence="4">
    <location>
        <begin position="1"/>
        <end position="52"/>
    </location>
</feature>
<keyword evidence="2" id="KW-0496">Mitochondrion</keyword>
<dbReference type="PROSITE" id="PS51808">
    <property type="entry name" value="CHCH"/>
    <property type="match status" value="1"/>
</dbReference>
<dbReference type="Gene3D" id="1.10.10.140">
    <property type="entry name" value="Cytochrome c oxidase, subunit VIb"/>
    <property type="match status" value="1"/>
</dbReference>
<reference evidence="6" key="1">
    <citation type="journal article" date="2020" name="Plant J.">
        <title>Transposons played a major role in the diversification between the closely related almond and peach genomes: results from the almond genome sequence.</title>
        <authorList>
            <person name="Alioto T."/>
            <person name="Alexiou K.G."/>
            <person name="Bardil A."/>
            <person name="Barteri F."/>
            <person name="Castanera R."/>
            <person name="Cruz F."/>
            <person name="Dhingra A."/>
            <person name="Duval H."/>
            <person name="Fernandez I Marti A."/>
            <person name="Frias L."/>
            <person name="Galan B."/>
            <person name="Garcia J.L."/>
            <person name="Howad W."/>
            <person name="Gomez-Garrido J."/>
            <person name="Gut M."/>
            <person name="Julca I."/>
            <person name="Morata J."/>
            <person name="Puigdomenech P."/>
            <person name="Ribeca P."/>
            <person name="Rubio Cabetas M.J."/>
            <person name="Vlasova A."/>
            <person name="Wirthensohn M."/>
            <person name="Garcia-Mas J."/>
            <person name="Gabaldon T."/>
            <person name="Casacuberta J.M."/>
            <person name="Arus P."/>
        </authorList>
    </citation>
    <scope>NUCLEOTIDE SEQUENCE [LARGE SCALE GENOMIC DNA]</scope>
    <source>
        <strain evidence="6">cv. Texas</strain>
    </source>
</reference>
<evidence type="ECO:0000256" key="3">
    <source>
        <dbReference type="ARBA" id="ARBA00023157"/>
    </source>
</evidence>
<gene>
    <name evidence="5" type="ORF">ALMOND_2B016457</name>
</gene>
<evidence type="ECO:0000313" key="5">
    <source>
        <dbReference type="EMBL" id="VVA29444.1"/>
    </source>
</evidence>
<keyword evidence="3" id="KW-1015">Disulfide bond</keyword>
<evidence type="ECO:0000256" key="4">
    <source>
        <dbReference type="SAM" id="MobiDB-lite"/>
    </source>
</evidence>
<feature type="compositionally biased region" description="Basic and acidic residues" evidence="4">
    <location>
        <begin position="9"/>
        <end position="23"/>
    </location>
</feature>
<dbReference type="InterPro" id="IPR036549">
    <property type="entry name" value="CX6/COA6-like_sf"/>
</dbReference>
<dbReference type="AlphaFoldDB" id="A0A5E4FPQ0"/>
<dbReference type="SUPFAM" id="SSF47694">
    <property type="entry name" value="Cytochrome c oxidase subunit h"/>
    <property type="match status" value="1"/>
</dbReference>
<dbReference type="PANTHER" id="PTHR46281:SF31">
    <property type="entry name" value="CYTOCHROME C OXIDASE SUBUNIT"/>
    <property type="match status" value="1"/>
</dbReference>
<evidence type="ECO:0000256" key="1">
    <source>
        <dbReference type="ARBA" id="ARBA00004173"/>
    </source>
</evidence>